<dbReference type="SMART" id="SM00248">
    <property type="entry name" value="ANK"/>
    <property type="match status" value="7"/>
</dbReference>
<name>A0A8H7AN04_9EURO</name>
<dbReference type="SUPFAM" id="SSF48403">
    <property type="entry name" value="Ankyrin repeat"/>
    <property type="match status" value="1"/>
</dbReference>
<feature type="repeat" description="ANK" evidence="3">
    <location>
        <begin position="212"/>
        <end position="240"/>
    </location>
</feature>
<evidence type="ECO:0000313" key="4">
    <source>
        <dbReference type="EMBL" id="KAF7509887.1"/>
    </source>
</evidence>
<comment type="caution">
    <text evidence="4">The sequence shown here is derived from an EMBL/GenBank/DDBJ whole genome shotgun (WGS) entry which is preliminary data.</text>
</comment>
<dbReference type="Proteomes" id="UP000606974">
    <property type="component" value="Unassembled WGS sequence"/>
</dbReference>
<protein>
    <submittedName>
        <fullName evidence="4">Uncharacterized protein</fullName>
    </submittedName>
</protein>
<keyword evidence="2 3" id="KW-0040">ANK repeat</keyword>
<dbReference type="EMBL" id="JAACFV010000036">
    <property type="protein sequence ID" value="KAF7509887.1"/>
    <property type="molecule type" value="Genomic_DNA"/>
</dbReference>
<evidence type="ECO:0000256" key="3">
    <source>
        <dbReference type="PROSITE-ProRule" id="PRU00023"/>
    </source>
</evidence>
<sequence>MAHSLIKAGADLNDHVPCDIDDCIHSSLECYSVLEYYSVLDLAILIETTEFVDVMLHTDAKKTRYSLDLAIKATTEKEDATSLCGLDADPRDANHFHLQSKRALILAAVRLGATSELDSLIKSMKGSGYLLDDCSGLTSAIEDCCRNGHYKSLKHLLEAGIIAKLDAAVFGHSVPLIIRHNQEKMLDLVLKNGADVNARDRGSWPTRPHPHPILLAIEKGNLELVRKLLRAGANVASTRTCKLTLCSWRAAPENMLVAAIATNKLPLIEEILQGCVDINGFGRPDNEYSYSVSLECLCCTPITVAIKKRNWELVDRLYRDDANINDAGRDPEIVRYLTPLSTAMHEKHYRLVKFLINAGATVNDRMALETAVDHEDLLELFIAELGTSKPLNKKCNALHFALLKAIRQNSIPKVKLILDSQLVDLSAL</sequence>
<dbReference type="PROSITE" id="PS50088">
    <property type="entry name" value="ANK_REPEAT"/>
    <property type="match status" value="2"/>
</dbReference>
<dbReference type="InterPro" id="IPR002110">
    <property type="entry name" value="Ankyrin_rpt"/>
</dbReference>
<organism evidence="4 5">
    <name type="scientific">Endocarpon pusillum</name>
    <dbReference type="NCBI Taxonomy" id="364733"/>
    <lineage>
        <taxon>Eukaryota</taxon>
        <taxon>Fungi</taxon>
        <taxon>Dikarya</taxon>
        <taxon>Ascomycota</taxon>
        <taxon>Pezizomycotina</taxon>
        <taxon>Eurotiomycetes</taxon>
        <taxon>Chaetothyriomycetidae</taxon>
        <taxon>Verrucariales</taxon>
        <taxon>Verrucariaceae</taxon>
        <taxon>Endocarpon</taxon>
    </lineage>
</organism>
<evidence type="ECO:0000256" key="1">
    <source>
        <dbReference type="ARBA" id="ARBA00022737"/>
    </source>
</evidence>
<dbReference type="PANTHER" id="PTHR24198:SF165">
    <property type="entry name" value="ANKYRIN REPEAT-CONTAINING PROTEIN-RELATED"/>
    <property type="match status" value="1"/>
</dbReference>
<proteinExistence type="predicted"/>
<dbReference type="OrthoDB" id="426293at2759"/>
<evidence type="ECO:0000256" key="2">
    <source>
        <dbReference type="ARBA" id="ARBA00023043"/>
    </source>
</evidence>
<dbReference type="AlphaFoldDB" id="A0A8H7AN04"/>
<dbReference type="PANTHER" id="PTHR24198">
    <property type="entry name" value="ANKYRIN REPEAT AND PROTEIN KINASE DOMAIN-CONTAINING PROTEIN"/>
    <property type="match status" value="1"/>
</dbReference>
<gene>
    <name evidence="4" type="ORF">GJ744_007398</name>
</gene>
<accession>A0A8H7AN04</accession>
<evidence type="ECO:0000313" key="5">
    <source>
        <dbReference type="Proteomes" id="UP000606974"/>
    </source>
</evidence>
<keyword evidence="1" id="KW-0677">Repeat</keyword>
<dbReference type="Gene3D" id="1.25.40.20">
    <property type="entry name" value="Ankyrin repeat-containing domain"/>
    <property type="match status" value="2"/>
</dbReference>
<dbReference type="Pfam" id="PF00023">
    <property type="entry name" value="Ank"/>
    <property type="match status" value="2"/>
</dbReference>
<feature type="repeat" description="ANK" evidence="3">
    <location>
        <begin position="335"/>
        <end position="367"/>
    </location>
</feature>
<dbReference type="InterPro" id="IPR036770">
    <property type="entry name" value="Ankyrin_rpt-contain_sf"/>
</dbReference>
<reference evidence="4" key="1">
    <citation type="submission" date="2020-02" db="EMBL/GenBank/DDBJ databases">
        <authorList>
            <person name="Palmer J.M."/>
        </authorList>
    </citation>
    <scope>NUCLEOTIDE SEQUENCE</scope>
    <source>
        <strain evidence="4">EPUS1.4</strain>
        <tissue evidence="4">Thallus</tissue>
    </source>
</reference>
<keyword evidence="5" id="KW-1185">Reference proteome</keyword>